<dbReference type="SUPFAM" id="SSF52540">
    <property type="entry name" value="P-loop containing nucleoside triphosphate hydrolases"/>
    <property type="match status" value="1"/>
</dbReference>
<dbReference type="GO" id="GO:0043190">
    <property type="term" value="C:ATP-binding cassette (ABC) transporter complex"/>
    <property type="evidence" value="ECO:0007669"/>
    <property type="project" value="TreeGrafter"/>
</dbReference>
<dbReference type="InterPro" id="IPR027417">
    <property type="entry name" value="P-loop_NTPase"/>
</dbReference>
<feature type="domain" description="ABC transporter" evidence="4">
    <location>
        <begin position="2"/>
        <end position="236"/>
    </location>
</feature>
<evidence type="ECO:0000259" key="4">
    <source>
        <dbReference type="PROSITE" id="PS50893"/>
    </source>
</evidence>
<dbReference type="Pfam" id="PF00005">
    <property type="entry name" value="ABC_tran"/>
    <property type="match status" value="1"/>
</dbReference>
<dbReference type="Proteomes" id="UP000022311">
    <property type="component" value="Unassembled WGS sequence"/>
</dbReference>
<reference evidence="5 6" key="1">
    <citation type="submission" date="2014-01" db="EMBL/GenBank/DDBJ databases">
        <authorList>
            <person name="Durkin A.S."/>
            <person name="McCorrison J."/>
            <person name="Torralba M."/>
            <person name="Gillis M."/>
            <person name="Haft D.H."/>
            <person name="Methe B."/>
            <person name="Sutton G."/>
            <person name="Nelson K.E."/>
        </authorList>
    </citation>
    <scope>NUCLEOTIDE SEQUENCE [LARGE SCALE GENOMIC DNA]</scope>
    <source>
        <strain evidence="5 6">205/92</strain>
    </source>
</reference>
<dbReference type="EMBL" id="JALD01000039">
    <property type="protein sequence ID" value="EUD11577.1"/>
    <property type="molecule type" value="Genomic_DNA"/>
</dbReference>
<dbReference type="CDD" id="cd03225">
    <property type="entry name" value="ABC_cobalt_CbiO_domain1"/>
    <property type="match status" value="1"/>
</dbReference>
<dbReference type="InterPro" id="IPR050095">
    <property type="entry name" value="ECF_ABC_transporter_ATP-bd"/>
</dbReference>
<dbReference type="PANTHER" id="PTHR43553">
    <property type="entry name" value="HEAVY METAL TRANSPORTER"/>
    <property type="match status" value="1"/>
</dbReference>
<dbReference type="InterPro" id="IPR003593">
    <property type="entry name" value="AAA+_ATPase"/>
</dbReference>
<evidence type="ECO:0000256" key="2">
    <source>
        <dbReference type="ARBA" id="ARBA00022741"/>
    </source>
</evidence>
<keyword evidence="3 5" id="KW-0067">ATP-binding</keyword>
<gene>
    <name evidence="5" type="ORF">HMPREF1563_0881</name>
</gene>
<evidence type="ECO:0000256" key="3">
    <source>
        <dbReference type="ARBA" id="ARBA00022840"/>
    </source>
</evidence>
<comment type="caution">
    <text evidence="5">The sequence shown here is derived from an EMBL/GenBank/DDBJ whole genome shotgun (WGS) entry which is preliminary data.</text>
</comment>
<dbReference type="SMART" id="SM00382">
    <property type="entry name" value="AAA"/>
    <property type="match status" value="1"/>
</dbReference>
<protein>
    <submittedName>
        <fullName evidence="5">ABC transporter, ATP-binding protein</fullName>
    </submittedName>
</protein>
<keyword evidence="2" id="KW-0547">Nucleotide-binding</keyword>
<evidence type="ECO:0000313" key="5">
    <source>
        <dbReference type="EMBL" id="EUD11577.1"/>
    </source>
</evidence>
<dbReference type="GO" id="GO:0005524">
    <property type="term" value="F:ATP binding"/>
    <property type="evidence" value="ECO:0007669"/>
    <property type="project" value="UniProtKB-KW"/>
</dbReference>
<organism evidence="5 6">
    <name type="scientific">Providencia alcalifaciens 205/92</name>
    <dbReference type="NCBI Taxonomy" id="1256988"/>
    <lineage>
        <taxon>Bacteria</taxon>
        <taxon>Pseudomonadati</taxon>
        <taxon>Pseudomonadota</taxon>
        <taxon>Gammaproteobacteria</taxon>
        <taxon>Enterobacterales</taxon>
        <taxon>Morganellaceae</taxon>
        <taxon>Providencia</taxon>
    </lineage>
</organism>
<dbReference type="Gene3D" id="3.40.50.300">
    <property type="entry name" value="P-loop containing nucleotide triphosphate hydrolases"/>
    <property type="match status" value="1"/>
</dbReference>
<accession>A0AAV3M6N0</accession>
<proteinExistence type="predicted"/>
<dbReference type="GO" id="GO:0042626">
    <property type="term" value="F:ATPase-coupled transmembrane transporter activity"/>
    <property type="evidence" value="ECO:0007669"/>
    <property type="project" value="TreeGrafter"/>
</dbReference>
<name>A0AAV3M6N0_9GAMM</name>
<sequence>MLQINNLSFQWAPKTAPAIAELSFAIHAGEWVALVGDNGAGKSTLLRLMAGLLSPSHGEVNFNQHPISSLRAIERAQHIGILFQEAEKQIFHSTVKDEILFGLRRKKLNQSDITEKLEHALDLCHLTDVADKHPLDLHSAQRRMVAVSCLTAVAPKLLLLDEPSRDFDAQWLGYFEQWLDFQKQLGTTVVTISHDLDFAARYFERALHLSQGHLVADGKIDTVLRHHELQPNSALPSPSLHALSQQLNIPPQNHPISWVQQFMAQIQS</sequence>
<dbReference type="RefSeq" id="WP_036961419.1">
    <property type="nucleotide sequence ID" value="NZ_JALD01000039.1"/>
</dbReference>
<dbReference type="PROSITE" id="PS50893">
    <property type="entry name" value="ABC_TRANSPORTER_2"/>
    <property type="match status" value="1"/>
</dbReference>
<evidence type="ECO:0000313" key="6">
    <source>
        <dbReference type="Proteomes" id="UP000022311"/>
    </source>
</evidence>
<dbReference type="GO" id="GO:0016887">
    <property type="term" value="F:ATP hydrolysis activity"/>
    <property type="evidence" value="ECO:0007669"/>
    <property type="project" value="InterPro"/>
</dbReference>
<dbReference type="InterPro" id="IPR015856">
    <property type="entry name" value="ABC_transpr_CbiO/EcfA_su"/>
</dbReference>
<keyword evidence="1" id="KW-0813">Transport</keyword>
<evidence type="ECO:0000256" key="1">
    <source>
        <dbReference type="ARBA" id="ARBA00022448"/>
    </source>
</evidence>
<dbReference type="AlphaFoldDB" id="A0AAV3M6N0"/>
<dbReference type="InterPro" id="IPR003439">
    <property type="entry name" value="ABC_transporter-like_ATP-bd"/>
</dbReference>